<evidence type="ECO:0000256" key="7">
    <source>
        <dbReference type="PROSITE-ProRule" id="PRU01360"/>
    </source>
</evidence>
<keyword evidence="5 7" id="KW-0472">Membrane</keyword>
<keyword evidence="4 7" id="KW-0812">Transmembrane</keyword>
<comment type="similarity">
    <text evidence="7">Belongs to the TonB-dependent receptor family.</text>
</comment>
<dbReference type="PROSITE" id="PS52016">
    <property type="entry name" value="TONB_DEPENDENT_REC_3"/>
    <property type="match status" value="1"/>
</dbReference>
<evidence type="ECO:0000256" key="5">
    <source>
        <dbReference type="ARBA" id="ARBA00023136"/>
    </source>
</evidence>
<dbReference type="FunFam" id="2.170.130.10:FF:000003">
    <property type="entry name" value="SusC/RagA family TonB-linked outer membrane protein"/>
    <property type="match status" value="1"/>
</dbReference>
<dbReference type="Gene3D" id="2.170.130.10">
    <property type="entry name" value="TonB-dependent receptor, plug domain"/>
    <property type="match status" value="1"/>
</dbReference>
<dbReference type="InterPro" id="IPR023996">
    <property type="entry name" value="TonB-dep_OMP_SusC/RagA"/>
</dbReference>
<dbReference type="Gene3D" id="2.60.40.1120">
    <property type="entry name" value="Carboxypeptidase-like, regulatory domain"/>
    <property type="match status" value="1"/>
</dbReference>
<evidence type="ECO:0000313" key="11">
    <source>
        <dbReference type="Proteomes" id="UP000195386"/>
    </source>
</evidence>
<dbReference type="NCBIfam" id="TIGR04057">
    <property type="entry name" value="SusC_RagA_signa"/>
    <property type="match status" value="1"/>
</dbReference>
<dbReference type="Pfam" id="PF07715">
    <property type="entry name" value="Plug"/>
    <property type="match status" value="1"/>
</dbReference>
<sequence>MKQKEHKSRSLSWRILLVLFSISLSTLAQAQSITVKGNVVDPNGEPLIGVTITEHNTTNGAITDINGNFSITCAKGATLKFSYIGYKDVTKTATGTNLKVVLIEDSQALDEVVVVGYGTQKKVNLTGAVGSVDAADLTKRVSPNASSMLQGRVPGLQIVQNSANPGAEQAAIQIRGQGTFSDAGSNPLVLIDGVEGDMNKVNPNMIENITVLKDAASASIYGSRAANGVILITTKNGTEGRLNIDYNFNMAWQSPTTKQDRITNSAEYMTLFNKALTHTGGDIAKKGYKQEWIDAYKNATPGDPMYPNHDWYGDIIKTAPMQQHFLSVNGGKNGTTYNFGLGYLNQDGMVIQTGYKRYDAQMNLKTNLGGRVTFGTNINFSKSQRHSTSYTSSGNQIDNNETEDLILCMYTQGPYYTPYLPDGRFCTGGYSGRGHNKAPLAVAYSGGGKKFDENYVLGSAFAKVKIIEGLDAEVKASVRYNQVSSKCLTVSVKAYKLHPDEFGNHEESTYNSDVNTLTVRQEVETQYTLFGTLNYRKTFADKHNLNVMLGYNQENFKYDKVGGYRTGVPTNTHWELDVVPTAGQTNEGSAYEWAIQSYFGRLNYDFMGKYLFEASFRYDGTSRLASGKRWGLFPSFSAGWRISEENFLKNVEWLSNLKVRGSWGQLGNQNIGNYPYQDVLNATKYNFGGVVTQGLTQDALSNPEIKWETTTAVDFGVDFGLFNNKLFGSIDWYKKTTKDILRELQVPTHIGVSAPMVNDGTMENKGWEFVLGHENKIGDFSYSISANLETYRNKLVKFGSREINSKNGTIKEEGLPWSSYYMYVFDGIYQNQAEIDNGPTPISNLTQPGDMKYKDISGPDGVPDGKITPDDRVVVDGAFPKFNYGFTINAAYKGFDLSLFFQGVQGKKVYVKEWGIAPFRQGSVPSVFWRDAWNGEGTSNTIPHIFNDNYAPNTQVSTWWLQNGSYLRMKNIQIGYTLPKTWLSKIHFQNVRVYFSGDNLLTFTDFFQGLDPERTAQNSRGAIYPQAKVVSFGIKVTL</sequence>
<gene>
    <name evidence="10" type="ORF">B5F97_01805</name>
</gene>
<evidence type="ECO:0000256" key="8">
    <source>
        <dbReference type="SAM" id="SignalP"/>
    </source>
</evidence>
<dbReference type="InterPro" id="IPR023997">
    <property type="entry name" value="TonB-dep_OMP_SusC/RagA_CS"/>
</dbReference>
<evidence type="ECO:0000313" key="10">
    <source>
        <dbReference type="EMBL" id="OUO03175.1"/>
    </source>
</evidence>
<evidence type="ECO:0000256" key="2">
    <source>
        <dbReference type="ARBA" id="ARBA00022448"/>
    </source>
</evidence>
<dbReference type="Pfam" id="PF13715">
    <property type="entry name" value="CarbopepD_reg_2"/>
    <property type="match status" value="1"/>
</dbReference>
<evidence type="ECO:0000256" key="3">
    <source>
        <dbReference type="ARBA" id="ARBA00022452"/>
    </source>
</evidence>
<dbReference type="InterPro" id="IPR039426">
    <property type="entry name" value="TonB-dep_rcpt-like"/>
</dbReference>
<feature type="chain" id="PRO_5012282818" evidence="8">
    <location>
        <begin position="31"/>
        <end position="1038"/>
    </location>
</feature>
<dbReference type="InterPro" id="IPR036942">
    <property type="entry name" value="Beta-barrel_TonB_sf"/>
</dbReference>
<dbReference type="GO" id="GO:0009279">
    <property type="term" value="C:cell outer membrane"/>
    <property type="evidence" value="ECO:0007669"/>
    <property type="project" value="UniProtKB-SubCell"/>
</dbReference>
<feature type="signal peptide" evidence="8">
    <location>
        <begin position="1"/>
        <end position="30"/>
    </location>
</feature>
<dbReference type="InterPro" id="IPR012910">
    <property type="entry name" value="Plug_dom"/>
</dbReference>
<keyword evidence="8" id="KW-0732">Signal</keyword>
<evidence type="ECO:0000256" key="1">
    <source>
        <dbReference type="ARBA" id="ARBA00004571"/>
    </source>
</evidence>
<dbReference type="Proteomes" id="UP000195386">
    <property type="component" value="Unassembled WGS sequence"/>
</dbReference>
<dbReference type="NCBIfam" id="TIGR04056">
    <property type="entry name" value="OMP_RagA_SusC"/>
    <property type="match status" value="1"/>
</dbReference>
<dbReference type="SUPFAM" id="SSF56935">
    <property type="entry name" value="Porins"/>
    <property type="match status" value="1"/>
</dbReference>
<organism evidence="10 11">
    <name type="scientific">Bacteroides clarus</name>
    <dbReference type="NCBI Taxonomy" id="626929"/>
    <lineage>
        <taxon>Bacteria</taxon>
        <taxon>Pseudomonadati</taxon>
        <taxon>Bacteroidota</taxon>
        <taxon>Bacteroidia</taxon>
        <taxon>Bacteroidales</taxon>
        <taxon>Bacteroidaceae</taxon>
        <taxon>Bacteroides</taxon>
    </lineage>
</organism>
<protein>
    <submittedName>
        <fullName evidence="10">SusC/RagA family TonB-linked outer membrane protein</fullName>
    </submittedName>
</protein>
<reference evidence="11" key="1">
    <citation type="submission" date="2017-04" db="EMBL/GenBank/DDBJ databases">
        <title>Function of individual gut microbiota members based on whole genome sequencing of pure cultures obtained from chicken caecum.</title>
        <authorList>
            <person name="Medvecky M."/>
            <person name="Cejkova D."/>
            <person name="Polansky O."/>
            <person name="Karasova D."/>
            <person name="Kubasova T."/>
            <person name="Cizek A."/>
            <person name="Rychlik I."/>
        </authorList>
    </citation>
    <scope>NUCLEOTIDE SEQUENCE [LARGE SCALE GENOMIC DNA]</scope>
    <source>
        <strain evidence="11">An43</strain>
    </source>
</reference>
<comment type="subcellular location">
    <subcellularLocation>
        <location evidence="1 7">Cell outer membrane</location>
        <topology evidence="1 7">Multi-pass membrane protein</topology>
    </subcellularLocation>
</comment>
<dbReference type="EMBL" id="NFII01000001">
    <property type="protein sequence ID" value="OUO03175.1"/>
    <property type="molecule type" value="Genomic_DNA"/>
</dbReference>
<dbReference type="AlphaFoldDB" id="A0A1Y3YZ98"/>
<dbReference type="SUPFAM" id="SSF49464">
    <property type="entry name" value="Carboxypeptidase regulatory domain-like"/>
    <property type="match status" value="1"/>
</dbReference>
<evidence type="ECO:0000259" key="9">
    <source>
        <dbReference type="Pfam" id="PF07715"/>
    </source>
</evidence>
<dbReference type="Gene3D" id="2.40.170.20">
    <property type="entry name" value="TonB-dependent receptor, beta-barrel domain"/>
    <property type="match status" value="1"/>
</dbReference>
<keyword evidence="3 7" id="KW-1134">Transmembrane beta strand</keyword>
<proteinExistence type="inferred from homology"/>
<evidence type="ECO:0000256" key="6">
    <source>
        <dbReference type="ARBA" id="ARBA00023237"/>
    </source>
</evidence>
<dbReference type="InterPro" id="IPR037066">
    <property type="entry name" value="Plug_dom_sf"/>
</dbReference>
<comment type="caution">
    <text evidence="10">The sequence shown here is derived from an EMBL/GenBank/DDBJ whole genome shotgun (WGS) entry which is preliminary data.</text>
</comment>
<keyword evidence="2 7" id="KW-0813">Transport</keyword>
<feature type="domain" description="TonB-dependent receptor plug" evidence="9">
    <location>
        <begin position="122"/>
        <end position="229"/>
    </location>
</feature>
<keyword evidence="6 7" id="KW-0998">Cell outer membrane</keyword>
<name>A0A1Y3YZ98_9BACE</name>
<dbReference type="InterPro" id="IPR008969">
    <property type="entry name" value="CarboxyPept-like_regulatory"/>
</dbReference>
<accession>A0A1Y3YZ98</accession>
<evidence type="ECO:0000256" key="4">
    <source>
        <dbReference type="ARBA" id="ARBA00022692"/>
    </source>
</evidence>
<dbReference type="RefSeq" id="WP_087425220.1">
    <property type="nucleotide sequence ID" value="NZ_NFII01000001.1"/>
</dbReference>